<keyword evidence="5" id="KW-1185">Reference proteome</keyword>
<evidence type="ECO:0000259" key="3">
    <source>
        <dbReference type="Pfam" id="PF20239"/>
    </source>
</evidence>
<reference evidence="4 5" key="1">
    <citation type="submission" date="2020-08" db="EMBL/GenBank/DDBJ databases">
        <title>Genomic Encyclopedia of Type Strains, Phase IV (KMG-IV): sequencing the most valuable type-strain genomes for metagenomic binning, comparative biology and taxonomic classification.</title>
        <authorList>
            <person name="Goeker M."/>
        </authorList>
    </citation>
    <scope>NUCLEOTIDE SEQUENCE [LARGE SCALE GENOMIC DNA]</scope>
    <source>
        <strain evidence="4 5">DSM 4737</strain>
    </source>
</reference>
<gene>
    <name evidence="4" type="ORF">GGR13_001022</name>
</gene>
<dbReference type="Pfam" id="PF04542">
    <property type="entry name" value="Sigma70_r2"/>
    <property type="match status" value="1"/>
</dbReference>
<organism evidence="4 5">
    <name type="scientific">Brevundimonas variabilis</name>
    <dbReference type="NCBI Taxonomy" id="74312"/>
    <lineage>
        <taxon>Bacteria</taxon>
        <taxon>Pseudomonadati</taxon>
        <taxon>Pseudomonadota</taxon>
        <taxon>Alphaproteobacteria</taxon>
        <taxon>Caulobacterales</taxon>
        <taxon>Caulobacteraceae</taxon>
        <taxon>Brevundimonas</taxon>
    </lineage>
</organism>
<dbReference type="Gene3D" id="1.10.1740.10">
    <property type="match status" value="1"/>
</dbReference>
<dbReference type="GO" id="GO:0003677">
    <property type="term" value="F:DNA binding"/>
    <property type="evidence" value="ECO:0007669"/>
    <property type="project" value="InterPro"/>
</dbReference>
<dbReference type="Pfam" id="PF20239">
    <property type="entry name" value="DUF6596"/>
    <property type="match status" value="1"/>
</dbReference>
<proteinExistence type="predicted"/>
<dbReference type="InterPro" id="IPR046531">
    <property type="entry name" value="DUF6596"/>
</dbReference>
<dbReference type="PANTHER" id="PTHR47756:SF2">
    <property type="entry name" value="BLL6612 PROTEIN"/>
    <property type="match status" value="1"/>
</dbReference>
<sequence>MRALLDRTFREAGGRVIAALAASFRDLDLAEEAFAEACARAIERWGSAPPVDPAAWLYAVGRRWALDRLRRRITAAGYRPDVPAPPPTPEDQAMALDDPIPDERLRLIFVCCHPAMNAEARVALTLRTVCGLTTPQIAAAFLTPEPTLAQRLVRAKRKIAEAGVPFEVPGPDHWPERMDAVLSTLEIAYAQAHADAAGLGPNADLAVEVLGLTALLARLVSEDAEVQALAATVRFTEARRPARLAVDGTMIPLTLQDTTLWDTGLIAEADLYLARSAALSQASRTRPGPRALQAAIHGAHAGRRKTGVTPWAAILGIYNALLGLRDDPVIRTNRAVALAEVEGPESGLAALDLTPIPGWLPWHAARGDMLVRIGHDAEALHEFEAALALGPSAAEQRYLAACRDTSRSRLSPFSA</sequence>
<evidence type="ECO:0000259" key="2">
    <source>
        <dbReference type="Pfam" id="PF08281"/>
    </source>
</evidence>
<dbReference type="AlphaFoldDB" id="A0A7W9FFD1"/>
<feature type="domain" description="RNA polymerase sigma factor 70 region 4 type 2" evidence="2">
    <location>
        <begin position="108"/>
        <end position="159"/>
    </location>
</feature>
<dbReference type="PANTHER" id="PTHR47756">
    <property type="entry name" value="BLL6612 PROTEIN-RELATED"/>
    <property type="match status" value="1"/>
</dbReference>
<accession>A0A7W9FFD1</accession>
<dbReference type="RefSeq" id="WP_343060297.1">
    <property type="nucleotide sequence ID" value="NZ_JACHOR010000002.1"/>
</dbReference>
<dbReference type="GO" id="GO:0016987">
    <property type="term" value="F:sigma factor activity"/>
    <property type="evidence" value="ECO:0007669"/>
    <property type="project" value="InterPro"/>
</dbReference>
<dbReference type="InterPro" id="IPR013325">
    <property type="entry name" value="RNA_pol_sigma_r2"/>
</dbReference>
<protein>
    <submittedName>
        <fullName evidence="4">RNA polymerase sigma-70 factor (ECF subfamily)</fullName>
    </submittedName>
</protein>
<evidence type="ECO:0000313" key="5">
    <source>
        <dbReference type="Proteomes" id="UP000545037"/>
    </source>
</evidence>
<dbReference type="InterPro" id="IPR007627">
    <property type="entry name" value="RNA_pol_sigma70_r2"/>
</dbReference>
<dbReference type="SUPFAM" id="SSF88659">
    <property type="entry name" value="Sigma3 and sigma4 domains of RNA polymerase sigma factors"/>
    <property type="match status" value="1"/>
</dbReference>
<dbReference type="EMBL" id="JACHOR010000002">
    <property type="protein sequence ID" value="MBB5745438.1"/>
    <property type="molecule type" value="Genomic_DNA"/>
</dbReference>
<comment type="caution">
    <text evidence="4">The sequence shown here is derived from an EMBL/GenBank/DDBJ whole genome shotgun (WGS) entry which is preliminary data.</text>
</comment>
<dbReference type="GO" id="GO:0006352">
    <property type="term" value="P:DNA-templated transcription initiation"/>
    <property type="evidence" value="ECO:0007669"/>
    <property type="project" value="InterPro"/>
</dbReference>
<name>A0A7W9FFD1_9CAUL</name>
<dbReference type="Pfam" id="PF08281">
    <property type="entry name" value="Sigma70_r4_2"/>
    <property type="match status" value="1"/>
</dbReference>
<dbReference type="Proteomes" id="UP000545037">
    <property type="component" value="Unassembled WGS sequence"/>
</dbReference>
<evidence type="ECO:0000313" key="4">
    <source>
        <dbReference type="EMBL" id="MBB5745438.1"/>
    </source>
</evidence>
<evidence type="ECO:0000259" key="1">
    <source>
        <dbReference type="Pfam" id="PF04542"/>
    </source>
</evidence>
<feature type="domain" description="DUF6596" evidence="3">
    <location>
        <begin position="177"/>
        <end position="277"/>
    </location>
</feature>
<dbReference type="InterPro" id="IPR013324">
    <property type="entry name" value="RNA_pol_sigma_r3/r4-like"/>
</dbReference>
<dbReference type="InterPro" id="IPR013249">
    <property type="entry name" value="RNA_pol_sigma70_r4_t2"/>
</dbReference>
<dbReference type="SUPFAM" id="SSF88946">
    <property type="entry name" value="Sigma2 domain of RNA polymerase sigma factors"/>
    <property type="match status" value="1"/>
</dbReference>
<feature type="domain" description="RNA polymerase sigma-70 region 2" evidence="1">
    <location>
        <begin position="13"/>
        <end position="72"/>
    </location>
</feature>